<evidence type="ECO:0008006" key="4">
    <source>
        <dbReference type="Google" id="ProtNLM"/>
    </source>
</evidence>
<comment type="caution">
    <text evidence="2">The sequence shown here is derived from an EMBL/GenBank/DDBJ whole genome shotgun (WGS) entry which is preliminary data.</text>
</comment>
<keyword evidence="1" id="KW-0472">Membrane</keyword>
<dbReference type="Proteomes" id="UP000600247">
    <property type="component" value="Unassembled WGS sequence"/>
</dbReference>
<dbReference type="EMBL" id="BMHY01000001">
    <property type="protein sequence ID" value="GGG56885.1"/>
    <property type="molecule type" value="Genomic_DNA"/>
</dbReference>
<gene>
    <name evidence="2" type="ORF">GCM10010918_07380</name>
</gene>
<proteinExistence type="predicted"/>
<keyword evidence="1" id="KW-0812">Transmembrane</keyword>
<name>A0A917GTG4_9BACL</name>
<keyword evidence="3" id="KW-1185">Reference proteome</keyword>
<evidence type="ECO:0000313" key="3">
    <source>
        <dbReference type="Proteomes" id="UP000600247"/>
    </source>
</evidence>
<dbReference type="AlphaFoldDB" id="A0A917GTG4"/>
<evidence type="ECO:0000256" key="1">
    <source>
        <dbReference type="SAM" id="Phobius"/>
    </source>
</evidence>
<keyword evidence="1" id="KW-1133">Transmembrane helix</keyword>
<accession>A0A917GTG4</accession>
<protein>
    <recommendedName>
        <fullName evidence="4">PD-(D/E)XK endonuclease-like domain-containing protein</fullName>
    </recommendedName>
</protein>
<feature type="transmembrane region" description="Helical" evidence="1">
    <location>
        <begin position="12"/>
        <end position="28"/>
    </location>
</feature>
<reference evidence="2 3" key="1">
    <citation type="journal article" date="2014" name="Int. J. Syst. Evol. Microbiol.">
        <title>Complete genome sequence of Corynebacterium casei LMG S-19264T (=DSM 44701T), isolated from a smear-ripened cheese.</title>
        <authorList>
            <consortium name="US DOE Joint Genome Institute (JGI-PGF)"/>
            <person name="Walter F."/>
            <person name="Albersmeier A."/>
            <person name="Kalinowski J."/>
            <person name="Ruckert C."/>
        </authorList>
    </citation>
    <scope>NUCLEOTIDE SEQUENCE [LARGE SCALE GENOMIC DNA]</scope>
    <source>
        <strain evidence="2 3">CGMCC 1.15286</strain>
    </source>
</reference>
<evidence type="ECO:0000313" key="2">
    <source>
        <dbReference type="EMBL" id="GGG56885.1"/>
    </source>
</evidence>
<sequence>MGWGMHMGKFGEWFVMLVAGLLLVIWLYRSFYRWLHTPLAVNRLTLGKGGELEANDENIAFLEQAGYEVISGKHRVPIGIELDGQPLGSRLYIDYIAELDGTMYIVKTARERMPMDWTGSGVRDRLLVYSLLLPECAGVLFVDVKEKAIRTIHFQVGE</sequence>
<organism evidence="2 3">
    <name type="scientific">Paenibacillus radicis</name>
    <name type="common">ex Gao et al. 2016</name>
    <dbReference type="NCBI Taxonomy" id="1737354"/>
    <lineage>
        <taxon>Bacteria</taxon>
        <taxon>Bacillati</taxon>
        <taxon>Bacillota</taxon>
        <taxon>Bacilli</taxon>
        <taxon>Bacillales</taxon>
        <taxon>Paenibacillaceae</taxon>
        <taxon>Paenibacillus</taxon>
    </lineage>
</organism>